<feature type="transmembrane region" description="Helical" evidence="7">
    <location>
        <begin position="103"/>
        <end position="126"/>
    </location>
</feature>
<keyword evidence="2 7" id="KW-0813">Transport</keyword>
<keyword evidence="4 7" id="KW-0812">Transmembrane</keyword>
<comment type="similarity">
    <text evidence="7">Belongs to the binding-protein-dependent transport system permease family.</text>
</comment>
<dbReference type="PROSITE" id="PS50928">
    <property type="entry name" value="ABC_TM1"/>
    <property type="match status" value="1"/>
</dbReference>
<dbReference type="AlphaFoldDB" id="A0A3S8U8T7"/>
<comment type="subcellular location">
    <subcellularLocation>
        <location evidence="1 7">Cell membrane</location>
        <topology evidence="1 7">Multi-pass membrane protein</topology>
    </subcellularLocation>
</comment>
<evidence type="ECO:0000256" key="7">
    <source>
        <dbReference type="RuleBase" id="RU363032"/>
    </source>
</evidence>
<evidence type="ECO:0000256" key="6">
    <source>
        <dbReference type="ARBA" id="ARBA00023136"/>
    </source>
</evidence>
<evidence type="ECO:0000256" key="2">
    <source>
        <dbReference type="ARBA" id="ARBA00022448"/>
    </source>
</evidence>
<name>A0A3S8U8T7_9RHOB</name>
<reference evidence="9 10" key="1">
    <citation type="submission" date="2018-12" db="EMBL/GenBank/DDBJ databases">
        <title>Complete genome sequencing of Tabrizicola sp. K13M18.</title>
        <authorList>
            <person name="Bae J.-W."/>
        </authorList>
    </citation>
    <scope>NUCLEOTIDE SEQUENCE [LARGE SCALE GENOMIC DNA]</scope>
    <source>
        <strain evidence="9 10">K13M18</strain>
    </source>
</reference>
<dbReference type="RefSeq" id="WP_125326182.1">
    <property type="nucleotide sequence ID" value="NZ_CP034328.1"/>
</dbReference>
<dbReference type="PANTHER" id="PTHR30465:SF43">
    <property type="entry name" value="OLIGOPEPTIDE ABC TRANSPORTER, PERMEASE PROTEIN"/>
    <property type="match status" value="1"/>
</dbReference>
<dbReference type="Gene3D" id="1.10.3720.10">
    <property type="entry name" value="MetI-like"/>
    <property type="match status" value="1"/>
</dbReference>
<feature type="transmembrane region" description="Helical" evidence="7">
    <location>
        <begin position="138"/>
        <end position="163"/>
    </location>
</feature>
<evidence type="ECO:0000256" key="3">
    <source>
        <dbReference type="ARBA" id="ARBA00022475"/>
    </source>
</evidence>
<keyword evidence="6 7" id="KW-0472">Membrane</keyword>
<proteinExistence type="inferred from homology"/>
<dbReference type="GO" id="GO:0055085">
    <property type="term" value="P:transmembrane transport"/>
    <property type="evidence" value="ECO:0007669"/>
    <property type="project" value="InterPro"/>
</dbReference>
<evidence type="ECO:0000313" key="10">
    <source>
        <dbReference type="Proteomes" id="UP000282002"/>
    </source>
</evidence>
<evidence type="ECO:0000256" key="1">
    <source>
        <dbReference type="ARBA" id="ARBA00004651"/>
    </source>
</evidence>
<dbReference type="InterPro" id="IPR000515">
    <property type="entry name" value="MetI-like"/>
</dbReference>
<dbReference type="SUPFAM" id="SSF161098">
    <property type="entry name" value="MetI-like"/>
    <property type="match status" value="1"/>
</dbReference>
<evidence type="ECO:0000256" key="5">
    <source>
        <dbReference type="ARBA" id="ARBA00022989"/>
    </source>
</evidence>
<gene>
    <name evidence="9" type="ORF">EI545_14785</name>
</gene>
<feature type="transmembrane region" description="Helical" evidence="7">
    <location>
        <begin position="251"/>
        <end position="276"/>
    </location>
</feature>
<dbReference type="OrthoDB" id="9807402at2"/>
<sequence length="334" mass="37546">MSLWRYILWRVLAMVPTLVMISALVFLIIELPPGDYFESYVAELRALGEASDLAEIEQLRERYHFDEPLLVRYLYWAGGMLTGDFGYSFEYRLPVSEVVGDRLWLTILVSFVTIIFTWVIAFPIGIYSATHQYSVGDYGLTLVGMIGIAVPNFVLAIVLMYFANIWFGTSIGHLMDQRYLGEPMSWDKFKSIMEHLWIPVIIIGTAGTAGMIRRLRANLLDELQKQYVVTARAKGMKPLPLLTKYPLRMALNFFVSDIGSILPSIISGAEVTAIVLSLETTGPMLIRALQSQDMYLAGSFLMFLALLTVIGMLISDIALAFLDPRIRLGGESTK</sequence>
<feature type="domain" description="ABC transmembrane type-1" evidence="8">
    <location>
        <begin position="103"/>
        <end position="313"/>
    </location>
</feature>
<dbReference type="GO" id="GO:0005886">
    <property type="term" value="C:plasma membrane"/>
    <property type="evidence" value="ECO:0007669"/>
    <property type="project" value="UniProtKB-SubCell"/>
</dbReference>
<keyword evidence="3" id="KW-1003">Cell membrane</keyword>
<accession>A0A3S8U8T7</accession>
<dbReference type="CDD" id="cd06261">
    <property type="entry name" value="TM_PBP2"/>
    <property type="match status" value="1"/>
</dbReference>
<evidence type="ECO:0000256" key="4">
    <source>
        <dbReference type="ARBA" id="ARBA00022692"/>
    </source>
</evidence>
<dbReference type="Proteomes" id="UP000282002">
    <property type="component" value="Chromosome"/>
</dbReference>
<evidence type="ECO:0000313" key="9">
    <source>
        <dbReference type="EMBL" id="AZL59987.1"/>
    </source>
</evidence>
<dbReference type="Pfam" id="PF00528">
    <property type="entry name" value="BPD_transp_1"/>
    <property type="match status" value="1"/>
</dbReference>
<feature type="transmembrane region" description="Helical" evidence="7">
    <location>
        <begin position="296"/>
        <end position="322"/>
    </location>
</feature>
<dbReference type="EMBL" id="CP034328">
    <property type="protein sequence ID" value="AZL59987.1"/>
    <property type="molecule type" value="Genomic_DNA"/>
</dbReference>
<feature type="transmembrane region" description="Helical" evidence="7">
    <location>
        <begin position="7"/>
        <end position="29"/>
    </location>
</feature>
<dbReference type="KEGG" id="taw:EI545_14785"/>
<protein>
    <submittedName>
        <fullName evidence="9">ABC transporter permease</fullName>
    </submittedName>
</protein>
<evidence type="ECO:0000259" key="8">
    <source>
        <dbReference type="PROSITE" id="PS50928"/>
    </source>
</evidence>
<keyword evidence="10" id="KW-1185">Reference proteome</keyword>
<organism evidence="9 10">
    <name type="scientific">Tabrizicola piscis</name>
    <dbReference type="NCBI Taxonomy" id="2494374"/>
    <lineage>
        <taxon>Bacteria</taxon>
        <taxon>Pseudomonadati</taxon>
        <taxon>Pseudomonadota</taxon>
        <taxon>Alphaproteobacteria</taxon>
        <taxon>Rhodobacterales</taxon>
        <taxon>Paracoccaceae</taxon>
        <taxon>Tabrizicola</taxon>
    </lineage>
</organism>
<keyword evidence="5 7" id="KW-1133">Transmembrane helix</keyword>
<dbReference type="PANTHER" id="PTHR30465">
    <property type="entry name" value="INNER MEMBRANE ABC TRANSPORTER"/>
    <property type="match status" value="1"/>
</dbReference>
<dbReference type="InterPro" id="IPR035906">
    <property type="entry name" value="MetI-like_sf"/>
</dbReference>